<keyword evidence="3" id="KW-1185">Reference proteome</keyword>
<gene>
    <name evidence="2" type="ORF">O181_106422</name>
</gene>
<proteinExistence type="predicted"/>
<feature type="region of interest" description="Disordered" evidence="1">
    <location>
        <begin position="47"/>
        <end position="78"/>
    </location>
</feature>
<name>A0A9Q3PNC6_9BASI</name>
<dbReference type="AlphaFoldDB" id="A0A9Q3PNC6"/>
<accession>A0A9Q3PNC6</accession>
<protein>
    <submittedName>
        <fullName evidence="2">Uncharacterized protein</fullName>
    </submittedName>
</protein>
<organism evidence="2 3">
    <name type="scientific">Austropuccinia psidii MF-1</name>
    <dbReference type="NCBI Taxonomy" id="1389203"/>
    <lineage>
        <taxon>Eukaryota</taxon>
        <taxon>Fungi</taxon>
        <taxon>Dikarya</taxon>
        <taxon>Basidiomycota</taxon>
        <taxon>Pucciniomycotina</taxon>
        <taxon>Pucciniomycetes</taxon>
        <taxon>Pucciniales</taxon>
        <taxon>Sphaerophragmiaceae</taxon>
        <taxon>Austropuccinia</taxon>
    </lineage>
</organism>
<sequence length="223" mass="25531">MYYLVCNHDITPSTAIPHQLSDHLTVGTQPNDQMIFNELNVPKRSVIPHDLKPFGTQPHNNNDLTDENSLKNNHPKSRQQRRILFYMNQTAGQLGLYNPNFSILTLDEKKNENPSWLKLPPHKLLPRPYELINRHNKPYLPILMYQIHPFRIPTPVFHKLQKSIITLNKLANNHQNITINSVILDGIMKGIGFCQGSDSGKLAGAYARKVGLTKETIDEDNEQ</sequence>
<dbReference type="Proteomes" id="UP000765509">
    <property type="component" value="Unassembled WGS sequence"/>
</dbReference>
<comment type="caution">
    <text evidence="2">The sequence shown here is derived from an EMBL/GenBank/DDBJ whole genome shotgun (WGS) entry which is preliminary data.</text>
</comment>
<evidence type="ECO:0000313" key="2">
    <source>
        <dbReference type="EMBL" id="MBW0566707.1"/>
    </source>
</evidence>
<dbReference type="EMBL" id="AVOT02079558">
    <property type="protein sequence ID" value="MBW0566707.1"/>
    <property type="molecule type" value="Genomic_DNA"/>
</dbReference>
<evidence type="ECO:0000256" key="1">
    <source>
        <dbReference type="SAM" id="MobiDB-lite"/>
    </source>
</evidence>
<evidence type="ECO:0000313" key="3">
    <source>
        <dbReference type="Proteomes" id="UP000765509"/>
    </source>
</evidence>
<reference evidence="2" key="1">
    <citation type="submission" date="2021-03" db="EMBL/GenBank/DDBJ databases">
        <title>Draft genome sequence of rust myrtle Austropuccinia psidii MF-1, a brazilian biotype.</title>
        <authorList>
            <person name="Quecine M.C."/>
            <person name="Pachon D.M.R."/>
            <person name="Bonatelli M.L."/>
            <person name="Correr F.H."/>
            <person name="Franceschini L.M."/>
            <person name="Leite T.F."/>
            <person name="Margarido G.R.A."/>
            <person name="Almeida C.A."/>
            <person name="Ferrarezi J.A."/>
            <person name="Labate C.A."/>
        </authorList>
    </citation>
    <scope>NUCLEOTIDE SEQUENCE</scope>
    <source>
        <strain evidence="2">MF-1</strain>
    </source>
</reference>